<evidence type="ECO:0000313" key="2">
    <source>
        <dbReference type="Proteomes" id="UP000176992"/>
    </source>
</evidence>
<dbReference type="EMBL" id="MFIV01000161">
    <property type="protein sequence ID" value="OGF98152.1"/>
    <property type="molecule type" value="Genomic_DNA"/>
</dbReference>
<sequence>MLVRGKFFHLDESCQIFKFLKEGESCFYKSACDSICKLADGAMEYKKMRDQLDFRAFPDAWKKKEVEILTEVARVIRHLEEKGNFLDAKRLKSAYGFDVAKRMATKE</sequence>
<evidence type="ECO:0000313" key="1">
    <source>
        <dbReference type="EMBL" id="OGF98152.1"/>
    </source>
</evidence>
<comment type="caution">
    <text evidence="1">The sequence shown here is derived from an EMBL/GenBank/DDBJ whole genome shotgun (WGS) entry which is preliminary data.</text>
</comment>
<organism evidence="1 2">
    <name type="scientific">Candidatus Glassbacteria bacterium GWA2_58_10</name>
    <dbReference type="NCBI Taxonomy" id="1817865"/>
    <lineage>
        <taxon>Bacteria</taxon>
        <taxon>Candidatus Glassiibacteriota</taxon>
    </lineage>
</organism>
<reference evidence="1 2" key="1">
    <citation type="journal article" date="2016" name="Nat. Commun.">
        <title>Thousands of microbial genomes shed light on interconnected biogeochemical processes in an aquifer system.</title>
        <authorList>
            <person name="Anantharaman K."/>
            <person name="Brown C.T."/>
            <person name="Hug L.A."/>
            <person name="Sharon I."/>
            <person name="Castelle C.J."/>
            <person name="Probst A.J."/>
            <person name="Thomas B.C."/>
            <person name="Singh A."/>
            <person name="Wilkins M.J."/>
            <person name="Karaoz U."/>
            <person name="Brodie E.L."/>
            <person name="Williams K.H."/>
            <person name="Hubbard S.S."/>
            <person name="Banfield J.F."/>
        </authorList>
    </citation>
    <scope>NUCLEOTIDE SEQUENCE [LARGE SCALE GENOMIC DNA]</scope>
</reference>
<name>A0A1F5YDL8_9BACT</name>
<protein>
    <submittedName>
        <fullName evidence="1">Uncharacterized protein</fullName>
    </submittedName>
</protein>
<accession>A0A1F5YDL8</accession>
<dbReference type="Proteomes" id="UP000176992">
    <property type="component" value="Unassembled WGS sequence"/>
</dbReference>
<gene>
    <name evidence="1" type="ORF">A2Z86_07230</name>
</gene>
<proteinExistence type="predicted"/>
<dbReference type="AlphaFoldDB" id="A0A1F5YDL8"/>